<protein>
    <recommendedName>
        <fullName evidence="1">Glycerol uptake operon antiterminator regulatory protein</fullName>
    </recommendedName>
</protein>
<keyword evidence="1" id="KW-0319">Glycerol metabolism</keyword>
<keyword evidence="1" id="KW-0804">Transcription</keyword>
<gene>
    <name evidence="2" type="ORF">SAMN05216498_2422</name>
</gene>
<dbReference type="AlphaFoldDB" id="A0A1H0BWY5"/>
<proteinExistence type="predicted"/>
<evidence type="ECO:0000256" key="1">
    <source>
        <dbReference type="PIRNR" id="PIRNR016897"/>
    </source>
</evidence>
<keyword evidence="3" id="KW-1185">Reference proteome</keyword>
<dbReference type="PANTHER" id="PTHR35787">
    <property type="entry name" value="GLYCEROL UPTAKE OPERON ANTITERMINATOR REGULATORY PROTEIN"/>
    <property type="match status" value="1"/>
</dbReference>
<accession>A0A1H0BWY5</accession>
<keyword evidence="1" id="KW-0694">RNA-binding</keyword>
<comment type="function">
    <text evidence="1">Regulates expression of the glpD operon. In the presence of glycerol 3-phosphate (G3P) causes antitermination of transcription of glpD at the inverted repeat of the leader region to enhance its transcription. Binds and stabilizes glpD leader mRNA.</text>
</comment>
<dbReference type="GO" id="GO:0006355">
    <property type="term" value="P:regulation of DNA-templated transcription"/>
    <property type="evidence" value="ECO:0007669"/>
    <property type="project" value="InterPro"/>
</dbReference>
<dbReference type="Pfam" id="PF04309">
    <property type="entry name" value="G3P_antiterm"/>
    <property type="match status" value="1"/>
</dbReference>
<dbReference type="InterPro" id="IPR013785">
    <property type="entry name" value="Aldolase_TIM"/>
</dbReference>
<dbReference type="InterPro" id="IPR006699">
    <property type="entry name" value="GlpP"/>
</dbReference>
<dbReference type="RefSeq" id="WP_093856842.1">
    <property type="nucleotide sequence ID" value="NZ_BJVZ01000028.1"/>
</dbReference>
<dbReference type="Gene3D" id="3.20.20.70">
    <property type="entry name" value="Aldolase class I"/>
    <property type="match status" value="1"/>
</dbReference>
<reference evidence="2 3" key="1">
    <citation type="submission" date="2016-10" db="EMBL/GenBank/DDBJ databases">
        <authorList>
            <person name="de Groot N.N."/>
        </authorList>
    </citation>
    <scope>NUCLEOTIDE SEQUENCE [LARGE SCALE GENOMIC DNA]</scope>
    <source>
        <strain evidence="2 3">CGMCC 1.3442</strain>
    </source>
</reference>
<dbReference type="PIRSF" id="PIRSF016897">
    <property type="entry name" value="GlpP"/>
    <property type="match status" value="1"/>
</dbReference>
<organism evidence="2 3">
    <name type="scientific">Tenuibacillus multivorans</name>
    <dbReference type="NCBI Taxonomy" id="237069"/>
    <lineage>
        <taxon>Bacteria</taxon>
        <taxon>Bacillati</taxon>
        <taxon>Bacillota</taxon>
        <taxon>Bacilli</taxon>
        <taxon>Bacillales</taxon>
        <taxon>Bacillaceae</taxon>
        <taxon>Tenuibacillus</taxon>
    </lineage>
</organism>
<dbReference type="EMBL" id="FNIG01000005">
    <property type="protein sequence ID" value="SDN50178.1"/>
    <property type="molecule type" value="Genomic_DNA"/>
</dbReference>
<sequence length="187" mass="20769">MSIVDLVDSQIIASIKNYKDIDQAIKKQPNVSFLLTGDLLTMGSYIQKLKDHDMRVFIHLDFIDGVSNSKTSVEYIAKNWNPDGIITTKNNIVRYAKDVGLYTIQRIFLIDENAIKSGVQVIRNNTPDAIEVMPGLMPKIIDRLTYEVKLPIFVGGLISSKEEILDALAVGALGVSASNSSLWELDL</sequence>
<dbReference type="SUPFAM" id="SSF110391">
    <property type="entry name" value="GlpP-like"/>
    <property type="match status" value="1"/>
</dbReference>
<dbReference type="STRING" id="237069.SAMN05216498_2422"/>
<dbReference type="PANTHER" id="PTHR35787:SF1">
    <property type="entry name" value="GLYCEROL UPTAKE OPERON ANTITERMINATOR REGULATORY PROTEIN"/>
    <property type="match status" value="1"/>
</dbReference>
<dbReference type="GO" id="GO:0006071">
    <property type="term" value="P:glycerol metabolic process"/>
    <property type="evidence" value="ECO:0007669"/>
    <property type="project" value="UniProtKB-UniRule"/>
</dbReference>
<dbReference type="OrthoDB" id="9799580at2"/>
<keyword evidence="1" id="KW-0805">Transcription regulation</keyword>
<evidence type="ECO:0000313" key="2">
    <source>
        <dbReference type="EMBL" id="SDN50178.1"/>
    </source>
</evidence>
<dbReference type="GO" id="GO:0003723">
    <property type="term" value="F:RNA binding"/>
    <property type="evidence" value="ECO:0007669"/>
    <property type="project" value="UniProtKB-KW"/>
</dbReference>
<evidence type="ECO:0000313" key="3">
    <source>
        <dbReference type="Proteomes" id="UP000199334"/>
    </source>
</evidence>
<dbReference type="Proteomes" id="UP000199334">
    <property type="component" value="Unassembled WGS sequence"/>
</dbReference>
<name>A0A1H0BWY5_9BACI</name>